<gene>
    <name evidence="1" type="ORF">EGYM00163_LOCUS1653</name>
</gene>
<evidence type="ECO:0000313" key="1">
    <source>
        <dbReference type="EMBL" id="CAE0790539.1"/>
    </source>
</evidence>
<dbReference type="EMBL" id="HBJA01004977">
    <property type="protein sequence ID" value="CAE0790539.1"/>
    <property type="molecule type" value="Transcribed_RNA"/>
</dbReference>
<organism evidence="1">
    <name type="scientific">Eutreptiella gymnastica</name>
    <dbReference type="NCBI Taxonomy" id="73025"/>
    <lineage>
        <taxon>Eukaryota</taxon>
        <taxon>Discoba</taxon>
        <taxon>Euglenozoa</taxon>
        <taxon>Euglenida</taxon>
        <taxon>Spirocuta</taxon>
        <taxon>Euglenophyceae</taxon>
        <taxon>Eutreptiales</taxon>
        <taxon>Eutreptiaceae</taxon>
        <taxon>Eutreptiella</taxon>
    </lineage>
</organism>
<reference evidence="1" key="1">
    <citation type="submission" date="2021-01" db="EMBL/GenBank/DDBJ databases">
        <authorList>
            <person name="Corre E."/>
            <person name="Pelletier E."/>
            <person name="Niang G."/>
            <person name="Scheremetjew M."/>
            <person name="Finn R."/>
            <person name="Kale V."/>
            <person name="Holt S."/>
            <person name="Cochrane G."/>
            <person name="Meng A."/>
            <person name="Brown T."/>
            <person name="Cohen L."/>
        </authorList>
    </citation>
    <scope>NUCLEOTIDE SEQUENCE</scope>
    <source>
        <strain evidence="1">CCMP1594</strain>
    </source>
</reference>
<accession>A0A7S4C8X4</accession>
<protein>
    <submittedName>
        <fullName evidence="1">Uncharacterized protein</fullName>
    </submittedName>
</protein>
<dbReference type="AlphaFoldDB" id="A0A7S4C8X4"/>
<proteinExistence type="predicted"/>
<sequence>MVSAHLCIAREPPLVSYVHLDALIGCHDARRMGKAFECGAELMDARQGPAEDRWVAVKQRGGLFAPEMCAECGLSKPRQGRPATLQSLCCAGHKQRQEPSGL</sequence>
<name>A0A7S4C8X4_9EUGL</name>